<dbReference type="Proteomes" id="UP001370348">
    <property type="component" value="Chromosome"/>
</dbReference>
<sequence length="294" mass="30197">MVMGRALQFVFFFTSGAMGVAACGSSNGDGREGGKGGSDNPKYGSIHIATAKVSGGAADPGHWADADFIDQSSSGPRKRCETSVEGACTVRVCSSSEIPADGGQPKRVHAGIIRIRSAALPSSIELMPNASASYSEAHGREQLWSGGEEIQISADGNPDSVPAFNKTLNAPSLFTLLTPNWSASEDGPTLDRSKDLDLSWLLAGTASGTMSVNLWSAPAGDRALDVTCTYPASDGKAKIPASVLGILPAGRGGLGAAILEKRVVAVSDWEITLLLDARGARANGSSSGGRATFK</sequence>
<evidence type="ECO:0000313" key="2">
    <source>
        <dbReference type="Proteomes" id="UP001370348"/>
    </source>
</evidence>
<name>A0ABZ2LMU6_9BACT</name>
<gene>
    <name evidence="1" type="ORF">LZC94_30095</name>
</gene>
<evidence type="ECO:0008006" key="3">
    <source>
        <dbReference type="Google" id="ProtNLM"/>
    </source>
</evidence>
<dbReference type="EMBL" id="CP089984">
    <property type="protein sequence ID" value="WXB12092.1"/>
    <property type="molecule type" value="Genomic_DNA"/>
</dbReference>
<dbReference type="RefSeq" id="WP_394821711.1">
    <property type="nucleotide sequence ID" value="NZ_CP089984.1"/>
</dbReference>
<accession>A0ABZ2LMU6</accession>
<keyword evidence="2" id="KW-1185">Reference proteome</keyword>
<organism evidence="1 2">
    <name type="scientific">Pendulispora albinea</name>
    <dbReference type="NCBI Taxonomy" id="2741071"/>
    <lineage>
        <taxon>Bacteria</taxon>
        <taxon>Pseudomonadati</taxon>
        <taxon>Myxococcota</taxon>
        <taxon>Myxococcia</taxon>
        <taxon>Myxococcales</taxon>
        <taxon>Sorangiineae</taxon>
        <taxon>Pendulisporaceae</taxon>
        <taxon>Pendulispora</taxon>
    </lineage>
</organism>
<proteinExistence type="predicted"/>
<dbReference type="PROSITE" id="PS51257">
    <property type="entry name" value="PROKAR_LIPOPROTEIN"/>
    <property type="match status" value="1"/>
</dbReference>
<protein>
    <recommendedName>
        <fullName evidence="3">Lipoprotein</fullName>
    </recommendedName>
</protein>
<reference evidence="1 2" key="1">
    <citation type="submission" date="2021-12" db="EMBL/GenBank/DDBJ databases">
        <title>Discovery of the Pendulisporaceae a myxobacterial family with distinct sporulation behavior and unique specialized metabolism.</title>
        <authorList>
            <person name="Garcia R."/>
            <person name="Popoff A."/>
            <person name="Bader C.D."/>
            <person name="Loehr J."/>
            <person name="Walesch S."/>
            <person name="Walt C."/>
            <person name="Boldt J."/>
            <person name="Bunk B."/>
            <person name="Haeckl F.J.F.P.J."/>
            <person name="Gunesch A.P."/>
            <person name="Birkelbach J."/>
            <person name="Nuebel U."/>
            <person name="Pietschmann T."/>
            <person name="Bach T."/>
            <person name="Mueller R."/>
        </authorList>
    </citation>
    <scope>NUCLEOTIDE SEQUENCE [LARGE SCALE GENOMIC DNA]</scope>
    <source>
        <strain evidence="1 2">MSr11954</strain>
    </source>
</reference>
<evidence type="ECO:0000313" key="1">
    <source>
        <dbReference type="EMBL" id="WXB12092.1"/>
    </source>
</evidence>